<dbReference type="AlphaFoldDB" id="A0A8J3FHK2"/>
<evidence type="ECO:0008006" key="3">
    <source>
        <dbReference type="Google" id="ProtNLM"/>
    </source>
</evidence>
<protein>
    <recommendedName>
        <fullName evidence="3">DUF2334 domain-containing protein</fullName>
    </recommendedName>
</protein>
<dbReference type="Gene3D" id="3.20.20.370">
    <property type="entry name" value="Glycoside hydrolase/deacetylase"/>
    <property type="match status" value="1"/>
</dbReference>
<dbReference type="RefSeq" id="WP_188653433.1">
    <property type="nucleotide sequence ID" value="NZ_BMNR01000005.1"/>
</dbReference>
<name>A0A8J3FHK2_9FLAO</name>
<dbReference type="InterPro" id="IPR011330">
    <property type="entry name" value="Glyco_hydro/deAcase_b/a-brl"/>
</dbReference>
<organism evidence="1 2">
    <name type="scientific">Yeosuana aromativorans</name>
    <dbReference type="NCBI Taxonomy" id="288019"/>
    <lineage>
        <taxon>Bacteria</taxon>
        <taxon>Pseudomonadati</taxon>
        <taxon>Bacteroidota</taxon>
        <taxon>Flavobacteriia</taxon>
        <taxon>Flavobacteriales</taxon>
        <taxon>Flavobacteriaceae</taxon>
        <taxon>Yeosuana</taxon>
    </lineage>
</organism>
<reference evidence="1" key="1">
    <citation type="journal article" date="2014" name="Int. J. Syst. Evol. Microbiol.">
        <title>Complete genome sequence of Corynebacterium casei LMG S-19264T (=DSM 44701T), isolated from a smear-ripened cheese.</title>
        <authorList>
            <consortium name="US DOE Joint Genome Institute (JGI-PGF)"/>
            <person name="Walter F."/>
            <person name="Albersmeier A."/>
            <person name="Kalinowski J."/>
            <person name="Ruckert C."/>
        </authorList>
    </citation>
    <scope>NUCLEOTIDE SEQUENCE</scope>
    <source>
        <strain evidence="1">JCM 12862</strain>
    </source>
</reference>
<keyword evidence="2" id="KW-1185">Reference proteome</keyword>
<accession>A0A8J3FHK2</accession>
<dbReference type="Proteomes" id="UP000612329">
    <property type="component" value="Unassembled WGS sequence"/>
</dbReference>
<evidence type="ECO:0000313" key="2">
    <source>
        <dbReference type="Proteomes" id="UP000612329"/>
    </source>
</evidence>
<evidence type="ECO:0000313" key="1">
    <source>
        <dbReference type="EMBL" id="GGK28982.1"/>
    </source>
</evidence>
<dbReference type="InterPro" id="IPR018763">
    <property type="entry name" value="DUF2334"/>
</dbReference>
<dbReference type="EMBL" id="BMNR01000005">
    <property type="protein sequence ID" value="GGK28982.1"/>
    <property type="molecule type" value="Genomic_DNA"/>
</dbReference>
<proteinExistence type="predicted"/>
<dbReference type="GO" id="GO:0005975">
    <property type="term" value="P:carbohydrate metabolic process"/>
    <property type="evidence" value="ECO:0007669"/>
    <property type="project" value="InterPro"/>
</dbReference>
<comment type="caution">
    <text evidence="1">The sequence shown here is derived from an EMBL/GenBank/DDBJ whole genome shotgun (WGS) entry which is preliminary data.</text>
</comment>
<sequence length="241" mass="28211">MKYLIRLDDACETMNLKNWLKIEAIFDAYHVKPLVAVIPNNEDSGQLIDPYNEKFWDWVKQLEQKGWNIGLHGYNHVYVTKDGGINPIQKRSEFAGLPLKDQQEKIKNGILKMAAKGFHPSIFVAPSHTFDLNTLEALKSKSNIRIISDTMALFPYKKHGFTFIPQQIGAVRSIWLPGLFTFCYHPNTMCDEDFEHLDRFLSKNHTKFTSFNELNLKQVKPKTWFDKLLSFAYFKFRKLFR</sequence>
<gene>
    <name evidence="1" type="ORF">GCM10007962_24050</name>
</gene>
<dbReference type="SUPFAM" id="SSF88713">
    <property type="entry name" value="Glycoside hydrolase/deacetylase"/>
    <property type="match status" value="1"/>
</dbReference>
<dbReference type="Pfam" id="PF10096">
    <property type="entry name" value="DUF2334"/>
    <property type="match status" value="1"/>
</dbReference>
<reference evidence="1" key="2">
    <citation type="submission" date="2020-09" db="EMBL/GenBank/DDBJ databases">
        <authorList>
            <person name="Sun Q."/>
            <person name="Ohkuma M."/>
        </authorList>
    </citation>
    <scope>NUCLEOTIDE SEQUENCE</scope>
    <source>
        <strain evidence="1">JCM 12862</strain>
    </source>
</reference>